<dbReference type="RefSeq" id="WP_267624462.1">
    <property type="nucleotide sequence ID" value="NZ_JAODIW010000008.1"/>
</dbReference>
<dbReference type="Proteomes" id="UP001595921">
    <property type="component" value="Unassembled WGS sequence"/>
</dbReference>
<evidence type="ECO:0000256" key="1">
    <source>
        <dbReference type="SAM" id="MobiDB-lite"/>
    </source>
</evidence>
<accession>A0ABD5PAL5</accession>
<keyword evidence="3" id="KW-1185">Reference proteome</keyword>
<feature type="region of interest" description="Disordered" evidence="1">
    <location>
        <begin position="1"/>
        <end position="21"/>
    </location>
</feature>
<evidence type="ECO:0008006" key="4">
    <source>
        <dbReference type="Google" id="ProtNLM"/>
    </source>
</evidence>
<dbReference type="EMBL" id="JBHSDS010000006">
    <property type="protein sequence ID" value="MFC4357954.1"/>
    <property type="molecule type" value="Genomic_DNA"/>
</dbReference>
<organism evidence="2 3">
    <name type="scientific">Halobium salinum</name>
    <dbReference type="NCBI Taxonomy" id="1364940"/>
    <lineage>
        <taxon>Archaea</taxon>
        <taxon>Methanobacteriati</taxon>
        <taxon>Methanobacteriota</taxon>
        <taxon>Stenosarchaea group</taxon>
        <taxon>Halobacteria</taxon>
        <taxon>Halobacteriales</taxon>
        <taxon>Haloferacaceae</taxon>
        <taxon>Halobium</taxon>
    </lineage>
</organism>
<proteinExistence type="predicted"/>
<dbReference type="AlphaFoldDB" id="A0ABD5PAL5"/>
<sequence length="257" mass="27607">MHQTADEHRNAAVEALAGRDPERAGDEYTRTAWATLATPRADVGPFDADERGWVGVGLGALVVSAVCYRVAGRDARATHRGVEGVAVARDLRHALEHPVQRACLREFVADFRVVGGLDGVQEAYAAAAEAYEHAADSLDGDDPQRWATTPLFEAAAAPIKQVARGPANGEIAVAWEDLHGPDPSAPGAFLARRATYKRQRFPSLLARVVDDGVLAAPRGTTEYGTDHHRCPHCGSTDVNWVADSTLCLRCSRPTEPQ</sequence>
<comment type="caution">
    <text evidence="2">The sequence shown here is derived from an EMBL/GenBank/DDBJ whole genome shotgun (WGS) entry which is preliminary data.</text>
</comment>
<gene>
    <name evidence="2" type="ORF">ACFO0N_08335</name>
</gene>
<name>A0ABD5PAL5_9EURY</name>
<evidence type="ECO:0000313" key="2">
    <source>
        <dbReference type="EMBL" id="MFC4357954.1"/>
    </source>
</evidence>
<evidence type="ECO:0000313" key="3">
    <source>
        <dbReference type="Proteomes" id="UP001595921"/>
    </source>
</evidence>
<protein>
    <recommendedName>
        <fullName evidence="4">Zinc ribbon domain-containing protein</fullName>
    </recommendedName>
</protein>
<reference evidence="2 3" key="1">
    <citation type="journal article" date="2019" name="Int. J. Syst. Evol. Microbiol.">
        <title>The Global Catalogue of Microorganisms (GCM) 10K type strain sequencing project: providing services to taxonomists for standard genome sequencing and annotation.</title>
        <authorList>
            <consortium name="The Broad Institute Genomics Platform"/>
            <consortium name="The Broad Institute Genome Sequencing Center for Infectious Disease"/>
            <person name="Wu L."/>
            <person name="Ma J."/>
        </authorList>
    </citation>
    <scope>NUCLEOTIDE SEQUENCE [LARGE SCALE GENOMIC DNA]</scope>
    <source>
        <strain evidence="2 3">CGMCC 1.12553</strain>
    </source>
</reference>